<evidence type="ECO:0000256" key="1">
    <source>
        <dbReference type="SAM" id="MobiDB-lite"/>
    </source>
</evidence>
<evidence type="ECO:0000313" key="2">
    <source>
        <dbReference type="EMBL" id="WIA16116.1"/>
    </source>
</evidence>
<accession>A0ABY8U6Q9</accession>
<dbReference type="SUPFAM" id="SSF53335">
    <property type="entry name" value="S-adenosyl-L-methionine-dependent methyltransferases"/>
    <property type="match status" value="1"/>
</dbReference>
<organism evidence="2 3">
    <name type="scientific">Tetradesmus obliquus</name>
    <name type="common">Green alga</name>
    <name type="synonym">Acutodesmus obliquus</name>
    <dbReference type="NCBI Taxonomy" id="3088"/>
    <lineage>
        <taxon>Eukaryota</taxon>
        <taxon>Viridiplantae</taxon>
        <taxon>Chlorophyta</taxon>
        <taxon>core chlorophytes</taxon>
        <taxon>Chlorophyceae</taxon>
        <taxon>CS clade</taxon>
        <taxon>Sphaeropleales</taxon>
        <taxon>Scenedesmaceae</taxon>
        <taxon>Tetradesmus</taxon>
    </lineage>
</organism>
<gene>
    <name evidence="2" type="ORF">OEZ85_012835</name>
</gene>
<dbReference type="PANTHER" id="PTHR14614">
    <property type="entry name" value="HEPATOCELLULAR CARCINOMA-ASSOCIATED ANTIGEN"/>
    <property type="match status" value="1"/>
</dbReference>
<feature type="region of interest" description="Disordered" evidence="1">
    <location>
        <begin position="1"/>
        <end position="27"/>
    </location>
</feature>
<dbReference type="Pfam" id="PF10294">
    <property type="entry name" value="Methyltransf_16"/>
    <property type="match status" value="1"/>
</dbReference>
<protein>
    <recommendedName>
        <fullName evidence="4">Methyltransferase small domain-containing protein</fullName>
    </recommendedName>
</protein>
<dbReference type="Proteomes" id="UP001244341">
    <property type="component" value="Chromosome 7b"/>
</dbReference>
<name>A0ABY8U6Q9_TETOB</name>
<proteinExistence type="predicted"/>
<sequence>MSGQGADQQPCKKQKVVTPAGKSTQDDELKRFYRSWAWKREHRPDKERFHRPYKHAMTVPGSDAPITLSIRQKKFGPEGFASTVWDSAIVAAKYAERWPQLFAGKRCCDLSAGCGLVAVVMAKLGATVAATDLALNLPLLTDNCKDNGVPDVAVVEHRWGCEPQEQLAEPFDVIVACDVMYIDELVPDLVKSLLLLSHPGSTILIAHGRNRPAEPAFKKAAAQQGVSIELVPGDELDEVYQCSDVDVLRLRRLPATDEQKAQGAISS</sequence>
<evidence type="ECO:0000313" key="3">
    <source>
        <dbReference type="Proteomes" id="UP001244341"/>
    </source>
</evidence>
<dbReference type="PANTHER" id="PTHR14614:SF154">
    <property type="entry name" value="PROTEIN N-LYSINE METHYLTRANSFERASE METTL21A"/>
    <property type="match status" value="1"/>
</dbReference>
<evidence type="ECO:0008006" key="4">
    <source>
        <dbReference type="Google" id="ProtNLM"/>
    </source>
</evidence>
<dbReference type="EMBL" id="CP126214">
    <property type="protein sequence ID" value="WIA16116.1"/>
    <property type="molecule type" value="Genomic_DNA"/>
</dbReference>
<dbReference type="Gene3D" id="3.40.50.150">
    <property type="entry name" value="Vaccinia Virus protein VP39"/>
    <property type="match status" value="1"/>
</dbReference>
<reference evidence="2 3" key="1">
    <citation type="submission" date="2023-05" db="EMBL/GenBank/DDBJ databases">
        <title>A 100% complete, gapless, phased diploid assembly of the Scenedesmus obliquus UTEX 3031 genome.</title>
        <authorList>
            <person name="Biondi T.C."/>
            <person name="Hanschen E.R."/>
            <person name="Kwon T."/>
            <person name="Eng W."/>
            <person name="Kruse C.P.S."/>
            <person name="Koehler S.I."/>
            <person name="Kunde Y."/>
            <person name="Gleasner C.D."/>
            <person name="You Mak K.T."/>
            <person name="Polle J."/>
            <person name="Hovde B.T."/>
            <person name="Starkenburg S.R."/>
        </authorList>
    </citation>
    <scope>NUCLEOTIDE SEQUENCE [LARGE SCALE GENOMIC DNA]</scope>
    <source>
        <strain evidence="2 3">DOE0152z</strain>
    </source>
</reference>
<dbReference type="InterPro" id="IPR019410">
    <property type="entry name" value="Methyltransf_16"/>
</dbReference>
<dbReference type="InterPro" id="IPR029063">
    <property type="entry name" value="SAM-dependent_MTases_sf"/>
</dbReference>
<keyword evidence="3" id="KW-1185">Reference proteome</keyword>